<dbReference type="GO" id="GO:0016787">
    <property type="term" value="F:hydrolase activity"/>
    <property type="evidence" value="ECO:0007669"/>
    <property type="project" value="UniProtKB-KW"/>
</dbReference>
<feature type="signal peptide" evidence="3">
    <location>
        <begin position="1"/>
        <end position="29"/>
    </location>
</feature>
<dbReference type="InterPro" id="IPR000871">
    <property type="entry name" value="Beta-lactam_class-A"/>
</dbReference>
<dbReference type="RefSeq" id="WP_239313746.1">
    <property type="nucleotide sequence ID" value="NZ_BAAAZQ010000026.1"/>
</dbReference>
<evidence type="ECO:0000256" key="1">
    <source>
        <dbReference type="ARBA" id="ARBA00018879"/>
    </source>
</evidence>
<dbReference type="PANTHER" id="PTHR35333:SF3">
    <property type="entry name" value="BETA-LACTAMASE-TYPE TRANSPEPTIDASE FOLD CONTAINING PROTEIN"/>
    <property type="match status" value="1"/>
</dbReference>
<organism evidence="5 6">
    <name type="scientific">Plantactinospora mayteni</name>
    <dbReference type="NCBI Taxonomy" id="566021"/>
    <lineage>
        <taxon>Bacteria</taxon>
        <taxon>Bacillati</taxon>
        <taxon>Actinomycetota</taxon>
        <taxon>Actinomycetes</taxon>
        <taxon>Micromonosporales</taxon>
        <taxon>Micromonosporaceae</taxon>
        <taxon>Plantactinospora</taxon>
    </lineage>
</organism>
<feature type="domain" description="Beta-lactamase class A catalytic" evidence="4">
    <location>
        <begin position="97"/>
        <end position="299"/>
    </location>
</feature>
<dbReference type="PANTHER" id="PTHR35333">
    <property type="entry name" value="BETA-LACTAMASE"/>
    <property type="match status" value="1"/>
</dbReference>
<dbReference type="SUPFAM" id="SSF56601">
    <property type="entry name" value="beta-lactamase/transpeptidase-like"/>
    <property type="match status" value="1"/>
</dbReference>
<dbReference type="EMBL" id="BONX01000054">
    <property type="protein sequence ID" value="GIH00506.1"/>
    <property type="molecule type" value="Genomic_DNA"/>
</dbReference>
<dbReference type="InterPro" id="IPR045155">
    <property type="entry name" value="Beta-lactam_cat"/>
</dbReference>
<evidence type="ECO:0000313" key="6">
    <source>
        <dbReference type="Proteomes" id="UP000621500"/>
    </source>
</evidence>
<proteinExistence type="predicted"/>
<keyword evidence="3" id="KW-0732">Signal</keyword>
<gene>
    <name evidence="5" type="ORF">Pma05_70780</name>
</gene>
<dbReference type="PROSITE" id="PS51318">
    <property type="entry name" value="TAT"/>
    <property type="match status" value="1"/>
</dbReference>
<dbReference type="Proteomes" id="UP000621500">
    <property type="component" value="Unassembled WGS sequence"/>
</dbReference>
<dbReference type="Gene3D" id="3.40.710.10">
    <property type="entry name" value="DD-peptidase/beta-lactamase superfamily"/>
    <property type="match status" value="1"/>
</dbReference>
<feature type="chain" id="PRO_5045198447" description="Beta-lactamase" evidence="3">
    <location>
        <begin position="30"/>
        <end position="354"/>
    </location>
</feature>
<sequence length="354" mass="37297">MPEHVSRRAAIGMGAAAAALVATGRPAAAAPANTVAVGRAPVAGPGVPGGSLGPTGTSQTAIQQAYATQKARAGGVWHSHIAMVNAAGTLETVVADDADRVTHGYSVQKLAVAVAVMDKIDRGQLRLDQKLDLTADIILGGTGIYFLHTVWGDDVTVANFLTAMLLVSDNTAVRMCGRVVPALEINEILASKGFTHTRVEPVANPNRFFLGVTTPRETHDLLWRLANKTIVTPKSADFLLGILRWINGYHDGVRRNMSSAERSRVATKYGADFDERGAARHEAGIMFDAGGAPTLTYAMFADSLGDRDNYGATHPAVQAHAALGRVMFGAIATITNRTAKSRHSVDPFRPVSGG</sequence>
<dbReference type="InterPro" id="IPR006311">
    <property type="entry name" value="TAT_signal"/>
</dbReference>
<protein>
    <recommendedName>
        <fullName evidence="1">Beta-lactamase</fullName>
    </recommendedName>
    <alternativeName>
        <fullName evidence="2">Penicillinase</fullName>
    </alternativeName>
</protein>
<dbReference type="Pfam" id="PF13354">
    <property type="entry name" value="Beta-lactamase2"/>
    <property type="match status" value="1"/>
</dbReference>
<name>A0ABQ4F0Q3_9ACTN</name>
<keyword evidence="5" id="KW-0378">Hydrolase</keyword>
<evidence type="ECO:0000256" key="2">
    <source>
        <dbReference type="ARBA" id="ARBA00030171"/>
    </source>
</evidence>
<dbReference type="InterPro" id="IPR012338">
    <property type="entry name" value="Beta-lactam/transpept-like"/>
</dbReference>
<evidence type="ECO:0000313" key="5">
    <source>
        <dbReference type="EMBL" id="GIH00506.1"/>
    </source>
</evidence>
<accession>A0ABQ4F0Q3</accession>
<keyword evidence="6" id="KW-1185">Reference proteome</keyword>
<evidence type="ECO:0000256" key="3">
    <source>
        <dbReference type="SAM" id="SignalP"/>
    </source>
</evidence>
<comment type="caution">
    <text evidence="5">The sequence shown here is derived from an EMBL/GenBank/DDBJ whole genome shotgun (WGS) entry which is preliminary data.</text>
</comment>
<reference evidence="5 6" key="1">
    <citation type="submission" date="2021-01" db="EMBL/GenBank/DDBJ databases">
        <title>Whole genome shotgun sequence of Plantactinospora mayteni NBRC 109088.</title>
        <authorList>
            <person name="Komaki H."/>
            <person name="Tamura T."/>
        </authorList>
    </citation>
    <scope>NUCLEOTIDE SEQUENCE [LARGE SCALE GENOMIC DNA]</scope>
    <source>
        <strain evidence="5 6">NBRC 109088</strain>
    </source>
</reference>
<evidence type="ECO:0000259" key="4">
    <source>
        <dbReference type="Pfam" id="PF13354"/>
    </source>
</evidence>